<reference evidence="1" key="2">
    <citation type="journal article" date="2022" name="New Phytol.">
        <title>Evolutionary transition to the ectomycorrhizal habit in the genomes of a hyperdiverse lineage of mushroom-forming fungi.</title>
        <authorList>
            <person name="Looney B."/>
            <person name="Miyauchi S."/>
            <person name="Morin E."/>
            <person name="Drula E."/>
            <person name="Courty P.E."/>
            <person name="Kohler A."/>
            <person name="Kuo A."/>
            <person name="LaButti K."/>
            <person name="Pangilinan J."/>
            <person name="Lipzen A."/>
            <person name="Riley R."/>
            <person name="Andreopoulos W."/>
            <person name="He G."/>
            <person name="Johnson J."/>
            <person name="Nolan M."/>
            <person name="Tritt A."/>
            <person name="Barry K.W."/>
            <person name="Grigoriev I.V."/>
            <person name="Nagy L.G."/>
            <person name="Hibbett D."/>
            <person name="Henrissat B."/>
            <person name="Matheny P.B."/>
            <person name="Labbe J."/>
            <person name="Martin F.M."/>
        </authorList>
    </citation>
    <scope>NUCLEOTIDE SEQUENCE</scope>
    <source>
        <strain evidence="1">HHB10654</strain>
    </source>
</reference>
<accession>A0ACB8TEW1</accession>
<evidence type="ECO:0000313" key="1">
    <source>
        <dbReference type="EMBL" id="KAI0066973.1"/>
    </source>
</evidence>
<sequence>LTLAGGYGYLTGQYGLALDNLVQATIITADGRTRTVSQTENNDLFWAIRGGGGNFGVVTEFVLQLHPQRRTIFGGIAVFHPDALPKIVDTLTTWWNRGFSEKETIVHGVTVAPDGNPCTVLILFWNGSEEEGRLHFKPFFDIGPIKDGCCEMPYEELNGIQNAGLIHGNNYFMKGIFTSGPQQGVPQELLARIRHLSAKHDLGLVTFFEYLPTRKVLSVPNSATAHIRGSRVSTLVVCTWAHSATDRLPTVRKAVNELVEIIRSSEKRLPADTNTGYGNYIADEPAPGPNRAQESGSRVGADVLFGENYPRLQQLKKEYDPMMIFARWCPISPAA</sequence>
<evidence type="ECO:0000313" key="2">
    <source>
        <dbReference type="Proteomes" id="UP000814140"/>
    </source>
</evidence>
<comment type="caution">
    <text evidence="1">The sequence shown here is derived from an EMBL/GenBank/DDBJ whole genome shotgun (WGS) entry which is preliminary data.</text>
</comment>
<protein>
    <submittedName>
        <fullName evidence="1">Uncharacterized protein</fullName>
    </submittedName>
</protein>
<keyword evidence="2" id="KW-1185">Reference proteome</keyword>
<dbReference type="Proteomes" id="UP000814140">
    <property type="component" value="Unassembled WGS sequence"/>
</dbReference>
<reference evidence="1" key="1">
    <citation type="submission" date="2021-03" db="EMBL/GenBank/DDBJ databases">
        <authorList>
            <consortium name="DOE Joint Genome Institute"/>
            <person name="Ahrendt S."/>
            <person name="Looney B.P."/>
            <person name="Miyauchi S."/>
            <person name="Morin E."/>
            <person name="Drula E."/>
            <person name="Courty P.E."/>
            <person name="Chicoki N."/>
            <person name="Fauchery L."/>
            <person name="Kohler A."/>
            <person name="Kuo A."/>
            <person name="Labutti K."/>
            <person name="Pangilinan J."/>
            <person name="Lipzen A."/>
            <person name="Riley R."/>
            <person name="Andreopoulos W."/>
            <person name="He G."/>
            <person name="Johnson J."/>
            <person name="Barry K.W."/>
            <person name="Grigoriev I.V."/>
            <person name="Nagy L."/>
            <person name="Hibbett D."/>
            <person name="Henrissat B."/>
            <person name="Matheny P.B."/>
            <person name="Labbe J."/>
            <person name="Martin F."/>
        </authorList>
    </citation>
    <scope>NUCLEOTIDE SEQUENCE</scope>
    <source>
        <strain evidence="1">HHB10654</strain>
    </source>
</reference>
<gene>
    <name evidence="1" type="ORF">BV25DRAFT_1795862</name>
</gene>
<organism evidence="1 2">
    <name type="scientific">Artomyces pyxidatus</name>
    <dbReference type="NCBI Taxonomy" id="48021"/>
    <lineage>
        <taxon>Eukaryota</taxon>
        <taxon>Fungi</taxon>
        <taxon>Dikarya</taxon>
        <taxon>Basidiomycota</taxon>
        <taxon>Agaricomycotina</taxon>
        <taxon>Agaricomycetes</taxon>
        <taxon>Russulales</taxon>
        <taxon>Auriscalpiaceae</taxon>
        <taxon>Artomyces</taxon>
    </lineage>
</organism>
<name>A0ACB8TEW1_9AGAM</name>
<proteinExistence type="predicted"/>
<dbReference type="EMBL" id="MU277191">
    <property type="protein sequence ID" value="KAI0066973.1"/>
    <property type="molecule type" value="Genomic_DNA"/>
</dbReference>
<feature type="non-terminal residue" evidence="1">
    <location>
        <position position="1"/>
    </location>
</feature>